<dbReference type="EMBL" id="QRDT01000010">
    <property type="protein sequence ID" value="RED34396.1"/>
    <property type="molecule type" value="Genomic_DNA"/>
</dbReference>
<dbReference type="InterPro" id="IPR036331">
    <property type="entry name" value="Chagasin-like_sf"/>
</dbReference>
<dbReference type="InterPro" id="IPR018990">
    <property type="entry name" value="Prot_inh_I42_chagasin"/>
</dbReference>
<keyword evidence="7" id="KW-1185">Reference proteome</keyword>
<evidence type="ECO:0000313" key="4">
    <source>
        <dbReference type="EMBL" id="RED34396.1"/>
    </source>
</evidence>
<dbReference type="InterPro" id="IPR052781">
    <property type="entry name" value="Cys_protease_inhibitor_I42"/>
</dbReference>
<dbReference type="Proteomes" id="UP000252631">
    <property type="component" value="Unassembled WGS sequence"/>
</dbReference>
<evidence type="ECO:0000313" key="7">
    <source>
        <dbReference type="Proteomes" id="UP000256343"/>
    </source>
</evidence>
<gene>
    <name evidence="4" type="ORF">BJ125_11032</name>
    <name evidence="5" type="ORF">SAMN05892882_11032</name>
</gene>
<dbReference type="OrthoDB" id="7872263at2"/>
<evidence type="ECO:0000313" key="6">
    <source>
        <dbReference type="Proteomes" id="UP000252631"/>
    </source>
</evidence>
<feature type="domain" description="Proteinase inhibitor I42 chagasin" evidence="3">
    <location>
        <begin position="40"/>
        <end position="136"/>
    </location>
</feature>
<evidence type="ECO:0000313" key="5">
    <source>
        <dbReference type="EMBL" id="SSW91065.1"/>
    </source>
</evidence>
<dbReference type="AlphaFoldDB" id="A0A336JMZ3"/>
<organism evidence="5 6">
    <name type="scientific">Rhodopseudomonas pentothenatexigens</name>
    <dbReference type="NCBI Taxonomy" id="999699"/>
    <lineage>
        <taxon>Bacteria</taxon>
        <taxon>Pseudomonadati</taxon>
        <taxon>Pseudomonadota</taxon>
        <taxon>Alphaproteobacteria</taxon>
        <taxon>Hyphomicrobiales</taxon>
        <taxon>Nitrobacteraceae</taxon>
        <taxon>Rhodopseudomonas</taxon>
    </lineage>
</organism>
<dbReference type="Proteomes" id="UP000256343">
    <property type="component" value="Unassembled WGS sequence"/>
</dbReference>
<reference evidence="5 6" key="1">
    <citation type="submission" date="2017-08" db="EMBL/GenBank/DDBJ databases">
        <authorList>
            <person name="de Groot N.N."/>
        </authorList>
    </citation>
    <scope>NUCLEOTIDE SEQUENCE [LARGE SCALE GENOMIC DNA]</scope>
    <source>
        <strain evidence="5 6">JA575</strain>
    </source>
</reference>
<dbReference type="Pfam" id="PF09394">
    <property type="entry name" value="Inhibitor_I42"/>
    <property type="match status" value="1"/>
</dbReference>
<name>A0A336JMZ3_9BRAD</name>
<dbReference type="GO" id="GO:0004869">
    <property type="term" value="F:cysteine-type endopeptidase inhibitor activity"/>
    <property type="evidence" value="ECO:0007669"/>
    <property type="project" value="UniProtKB-KW"/>
</dbReference>
<keyword evidence="1" id="KW-0646">Protease inhibitor</keyword>
<protein>
    <submittedName>
        <fullName evidence="5">Inhibitor of cysteine peptidase</fullName>
    </submittedName>
</protein>
<sequence length="139" mass="15037">MRESFRTVRALGLLGLLAGIVLLAGVAPPRADDTAETLRLAVGGEASFSLKENPSTGYRWHLDTKASRNLALIEISDAGYRQGGGDVVHQPMVGVPGTRSFRIIAREAGTATAVFDYLRDWENQPPAQRHTVTVEIAPR</sequence>
<evidence type="ECO:0000256" key="2">
    <source>
        <dbReference type="ARBA" id="ARBA00022704"/>
    </source>
</evidence>
<proteinExistence type="predicted"/>
<dbReference type="EMBL" id="UFQQ01000010">
    <property type="protein sequence ID" value="SSW91065.1"/>
    <property type="molecule type" value="Genomic_DNA"/>
</dbReference>
<keyword evidence="2" id="KW-0789">Thiol protease inhibitor</keyword>
<evidence type="ECO:0000256" key="1">
    <source>
        <dbReference type="ARBA" id="ARBA00022690"/>
    </source>
</evidence>
<dbReference type="SUPFAM" id="SSF141066">
    <property type="entry name" value="ICP-like"/>
    <property type="match status" value="1"/>
</dbReference>
<dbReference type="Gene3D" id="2.60.40.2020">
    <property type="match status" value="1"/>
</dbReference>
<dbReference type="PANTHER" id="PTHR36530">
    <property type="entry name" value="INHIBITOR OF CYSTEINE PEPTIDASE"/>
    <property type="match status" value="1"/>
</dbReference>
<reference evidence="4 7" key="2">
    <citation type="submission" date="2018-07" db="EMBL/GenBank/DDBJ databases">
        <title>Genomic Encyclopedia of Archaeal and Bacterial Type Strains, Phase II (KMG-II): from individual species to whole genera.</title>
        <authorList>
            <person name="Goeker M."/>
        </authorList>
    </citation>
    <scope>NUCLEOTIDE SEQUENCE [LARGE SCALE GENOMIC DNA]</scope>
    <source>
        <strain evidence="4 7">JA575</strain>
    </source>
</reference>
<dbReference type="RefSeq" id="WP_114358128.1">
    <property type="nucleotide sequence ID" value="NZ_QRDT01000010.1"/>
</dbReference>
<accession>A0A336JMZ3</accession>
<dbReference type="PANTHER" id="PTHR36530:SF1">
    <property type="entry name" value="AMOEBIASIN-1"/>
    <property type="match status" value="1"/>
</dbReference>
<evidence type="ECO:0000259" key="3">
    <source>
        <dbReference type="Pfam" id="PF09394"/>
    </source>
</evidence>